<dbReference type="EMBL" id="SODV01000001">
    <property type="protein sequence ID" value="TDX01975.1"/>
    <property type="molecule type" value="Genomic_DNA"/>
</dbReference>
<dbReference type="InterPro" id="IPR028208">
    <property type="entry name" value="Effector_pro_NleD-like"/>
</dbReference>
<name>A0A4R8DWS4_9BACT</name>
<dbReference type="Pfam" id="PF14891">
    <property type="entry name" value="Peptidase_M91"/>
    <property type="match status" value="1"/>
</dbReference>
<reference evidence="1 2" key="1">
    <citation type="submission" date="2019-03" db="EMBL/GenBank/DDBJ databases">
        <title>Genomic Encyclopedia of Type Strains, Phase IV (KMG-IV): sequencing the most valuable type-strain genomes for metagenomic binning, comparative biology and taxonomic classification.</title>
        <authorList>
            <person name="Goeker M."/>
        </authorList>
    </citation>
    <scope>NUCLEOTIDE SEQUENCE [LARGE SCALE GENOMIC DNA]</scope>
    <source>
        <strain evidence="1 2">DSM 100059</strain>
    </source>
</reference>
<dbReference type="OrthoDB" id="964483at2"/>
<gene>
    <name evidence="1" type="ORF">EDB95_3022</name>
</gene>
<keyword evidence="2" id="KW-1185">Reference proteome</keyword>
<comment type="caution">
    <text evidence="1">The sequence shown here is derived from an EMBL/GenBank/DDBJ whole genome shotgun (WGS) entry which is preliminary data.</text>
</comment>
<organism evidence="1 2">
    <name type="scientific">Dinghuibacter silviterrae</name>
    <dbReference type="NCBI Taxonomy" id="1539049"/>
    <lineage>
        <taxon>Bacteria</taxon>
        <taxon>Pseudomonadati</taxon>
        <taxon>Bacteroidota</taxon>
        <taxon>Chitinophagia</taxon>
        <taxon>Chitinophagales</taxon>
        <taxon>Chitinophagaceae</taxon>
        <taxon>Dinghuibacter</taxon>
    </lineage>
</organism>
<dbReference type="RefSeq" id="WP_133994607.1">
    <property type="nucleotide sequence ID" value="NZ_SODV01000001.1"/>
</dbReference>
<dbReference type="AlphaFoldDB" id="A0A4R8DWS4"/>
<sequence>MHLALFALLLVAAPRPVIETTVKVRKVFSDGTSVIQSTVYHYDYGRFLDSLGRPYAGDDTFVLRLTRALREIEEGGPTGRDLVASLEQDPRSTQIAYGYLNEADMDRGEYVHWDPNGTLSAPDQAGYTHRPAFIGLAHELAHIYDVWRGTLNRHTWRVLPETDGVWVNVPYAELYATHIENKIRSENGIPLRMSYATAIDGDEGAQRYTDRASLLIRPGTRESLYFDCEGHTSYHALRKSEMAARY</sequence>
<dbReference type="Proteomes" id="UP000294498">
    <property type="component" value="Unassembled WGS sequence"/>
</dbReference>
<evidence type="ECO:0000313" key="2">
    <source>
        <dbReference type="Proteomes" id="UP000294498"/>
    </source>
</evidence>
<proteinExistence type="predicted"/>
<accession>A0A4R8DWS4</accession>
<protein>
    <submittedName>
        <fullName evidence="1">NleD-like pathogen effector protein (Putative zinc metallopeptidase)</fullName>
    </submittedName>
</protein>
<evidence type="ECO:0000313" key="1">
    <source>
        <dbReference type="EMBL" id="TDX01975.1"/>
    </source>
</evidence>